<dbReference type="AlphaFoldDB" id="A0A183BCL0"/>
<organism evidence="3">
    <name type="scientific">Echinostoma caproni</name>
    <dbReference type="NCBI Taxonomy" id="27848"/>
    <lineage>
        <taxon>Eukaryota</taxon>
        <taxon>Metazoa</taxon>
        <taxon>Spiralia</taxon>
        <taxon>Lophotrochozoa</taxon>
        <taxon>Platyhelminthes</taxon>
        <taxon>Trematoda</taxon>
        <taxon>Digenea</taxon>
        <taxon>Plagiorchiida</taxon>
        <taxon>Echinostomata</taxon>
        <taxon>Echinostomatoidea</taxon>
        <taxon>Echinostomatidae</taxon>
        <taxon>Echinostoma</taxon>
    </lineage>
</organism>
<protein>
    <submittedName>
        <fullName evidence="3">Dynein light chain</fullName>
    </submittedName>
</protein>
<evidence type="ECO:0000313" key="1">
    <source>
        <dbReference type="EMBL" id="VDP94219.1"/>
    </source>
</evidence>
<evidence type="ECO:0000313" key="3">
    <source>
        <dbReference type="WBParaSite" id="ECPE_0001698801-mRNA-1"/>
    </source>
</evidence>
<name>A0A183BCL0_9TREM</name>
<reference evidence="3" key="1">
    <citation type="submission" date="2016-06" db="UniProtKB">
        <authorList>
            <consortium name="WormBaseParasite"/>
        </authorList>
    </citation>
    <scope>IDENTIFICATION</scope>
</reference>
<dbReference type="WBParaSite" id="ECPE_0001698801-mRNA-1">
    <property type="protein sequence ID" value="ECPE_0001698801-mRNA-1"/>
    <property type="gene ID" value="ECPE_0001698801"/>
</dbReference>
<sequence>MASLSPSYASPDIKKYCIKEAEATLQSSFEQNGPVLHCLKERFAEVGQQGPMLSVKCYQRVRLVCDVNSVFLFLLRS</sequence>
<dbReference type="EMBL" id="UZAN01066639">
    <property type="protein sequence ID" value="VDP94219.1"/>
    <property type="molecule type" value="Genomic_DNA"/>
</dbReference>
<reference evidence="1 2" key="2">
    <citation type="submission" date="2018-11" db="EMBL/GenBank/DDBJ databases">
        <authorList>
            <consortium name="Pathogen Informatics"/>
        </authorList>
    </citation>
    <scope>NUCLEOTIDE SEQUENCE [LARGE SCALE GENOMIC DNA]</scope>
    <source>
        <strain evidence="1 2">Egypt</strain>
    </source>
</reference>
<dbReference type="Proteomes" id="UP000272942">
    <property type="component" value="Unassembled WGS sequence"/>
</dbReference>
<accession>A0A183BCL0</accession>
<evidence type="ECO:0000313" key="2">
    <source>
        <dbReference type="Proteomes" id="UP000272942"/>
    </source>
</evidence>
<proteinExistence type="predicted"/>
<gene>
    <name evidence="1" type="ORF">ECPE_LOCUS16945</name>
</gene>
<keyword evidence="2" id="KW-1185">Reference proteome</keyword>